<reference evidence="2" key="1">
    <citation type="journal article" date="2019" name="Int. J. Syst. Evol. Microbiol.">
        <title>The Global Catalogue of Microorganisms (GCM) 10K type strain sequencing project: providing services to taxonomists for standard genome sequencing and annotation.</title>
        <authorList>
            <consortium name="The Broad Institute Genomics Platform"/>
            <consortium name="The Broad Institute Genome Sequencing Center for Infectious Disease"/>
            <person name="Wu L."/>
            <person name="Ma J."/>
        </authorList>
    </citation>
    <scope>NUCLEOTIDE SEQUENCE [LARGE SCALE GENOMIC DNA]</scope>
    <source>
        <strain evidence="2">CGMCC 1.10363</strain>
    </source>
</reference>
<evidence type="ECO:0000313" key="1">
    <source>
        <dbReference type="EMBL" id="MFC4244773.1"/>
    </source>
</evidence>
<comment type="caution">
    <text evidence="1">The sequence shown here is derived from an EMBL/GenBank/DDBJ whole genome shotgun (WGS) entry which is preliminary data.</text>
</comment>
<name>A0ABV8QAS3_9MICO</name>
<evidence type="ECO:0000313" key="2">
    <source>
        <dbReference type="Proteomes" id="UP001595900"/>
    </source>
</evidence>
<dbReference type="RefSeq" id="WP_390230853.1">
    <property type="nucleotide sequence ID" value="NZ_JBHSCN010000006.1"/>
</dbReference>
<dbReference type="Proteomes" id="UP001595900">
    <property type="component" value="Unassembled WGS sequence"/>
</dbReference>
<organism evidence="1 2">
    <name type="scientific">Gryllotalpicola reticulitermitis</name>
    <dbReference type="NCBI Taxonomy" id="1184153"/>
    <lineage>
        <taxon>Bacteria</taxon>
        <taxon>Bacillati</taxon>
        <taxon>Actinomycetota</taxon>
        <taxon>Actinomycetes</taxon>
        <taxon>Micrococcales</taxon>
        <taxon>Microbacteriaceae</taxon>
        <taxon>Gryllotalpicola</taxon>
    </lineage>
</organism>
<keyword evidence="2" id="KW-1185">Reference proteome</keyword>
<dbReference type="EMBL" id="JBHSCN010000006">
    <property type="protein sequence ID" value="MFC4244773.1"/>
    <property type="molecule type" value="Genomic_DNA"/>
</dbReference>
<accession>A0ABV8QAS3</accession>
<protein>
    <submittedName>
        <fullName evidence="1">Uncharacterized protein</fullName>
    </submittedName>
</protein>
<gene>
    <name evidence="1" type="ORF">ACFOYW_15470</name>
</gene>
<sequence length="71" mass="7100">MMLGRGADVALGCTEAVCTGAATSAATIGPALFAPATNVATRHPPATTTAPADRATSVTYRYTTDASRSGR</sequence>
<proteinExistence type="predicted"/>